<proteinExistence type="predicted"/>
<organism evidence="1">
    <name type="scientific">Picea sitchensis</name>
    <name type="common">Sitka spruce</name>
    <name type="synonym">Pinus sitchensis</name>
    <dbReference type="NCBI Taxonomy" id="3332"/>
    <lineage>
        <taxon>Eukaryota</taxon>
        <taxon>Viridiplantae</taxon>
        <taxon>Streptophyta</taxon>
        <taxon>Embryophyta</taxon>
        <taxon>Tracheophyta</taxon>
        <taxon>Spermatophyta</taxon>
        <taxon>Pinopsida</taxon>
        <taxon>Pinidae</taxon>
        <taxon>Conifers I</taxon>
        <taxon>Pinales</taxon>
        <taxon>Pinaceae</taxon>
        <taxon>Picea</taxon>
    </lineage>
</organism>
<reference evidence="1" key="1">
    <citation type="submission" date="2019-03" db="EMBL/GenBank/DDBJ databases">
        <title>Largest Complete Mitochondrial Genome of a Gymnosperm, Sitka Spruce (Picea sitchensis), Indicates Complex Physical Structure.</title>
        <authorList>
            <person name="Jackman S.D."/>
            <person name="Coombe L."/>
            <person name="Warren R."/>
            <person name="Kirk H."/>
            <person name="Trinh E."/>
            <person name="McLeod T."/>
            <person name="Pleasance S."/>
            <person name="Pandoh P."/>
            <person name="Zhao Y."/>
            <person name="Coope R."/>
            <person name="Bousquet J."/>
            <person name="Bohlmann J.C."/>
            <person name="Jones S.J.M."/>
            <person name="Birol I."/>
        </authorList>
    </citation>
    <scope>NUCLEOTIDE SEQUENCE</scope>
    <source>
        <strain evidence="1">Q903</strain>
    </source>
</reference>
<sequence>MSLLPLPLLVVLTRDLMLLARMLMLLDHLS</sequence>
<dbReference type="AlphaFoldDB" id="A0A6B9XUL2"/>
<dbReference type="EMBL" id="MK697699">
    <property type="protein sequence ID" value="QHR89945.1"/>
    <property type="molecule type" value="Genomic_DNA"/>
</dbReference>
<accession>A0A6B9XUL2</accession>
<protein>
    <submittedName>
        <fullName evidence="1">Uncharacterized protein</fullName>
    </submittedName>
</protein>
<gene>
    <name evidence="1" type="primary">orf03990</name>
    <name evidence="1" type="ORF">Q903MT_gene3967</name>
</gene>
<evidence type="ECO:0000313" key="1">
    <source>
        <dbReference type="EMBL" id="QHR89945.1"/>
    </source>
</evidence>
<keyword evidence="1" id="KW-0496">Mitochondrion</keyword>
<name>A0A6B9XUL2_PICSI</name>
<geneLocation type="mitochondrion" evidence="1"/>